<dbReference type="Proteomes" id="UP000486760">
    <property type="component" value="Unassembled WGS sequence"/>
</dbReference>
<dbReference type="RefSeq" id="WP_149326490.1">
    <property type="nucleotide sequence ID" value="NZ_VTPY01000001.1"/>
</dbReference>
<gene>
    <name evidence="1" type="ORF">F0A17_01055</name>
</gene>
<organism evidence="1 2">
    <name type="scientific">Billgrantia pellis</name>
    <dbReference type="NCBI Taxonomy" id="2606936"/>
    <lineage>
        <taxon>Bacteria</taxon>
        <taxon>Pseudomonadati</taxon>
        <taxon>Pseudomonadota</taxon>
        <taxon>Gammaproteobacteria</taxon>
        <taxon>Oceanospirillales</taxon>
        <taxon>Halomonadaceae</taxon>
        <taxon>Billgrantia</taxon>
    </lineage>
</organism>
<evidence type="ECO:0000313" key="2">
    <source>
        <dbReference type="Proteomes" id="UP000486760"/>
    </source>
</evidence>
<dbReference type="AlphaFoldDB" id="A0A7V7G2B6"/>
<dbReference type="Pfam" id="PF20701">
    <property type="entry name" value="HetE-N"/>
    <property type="match status" value="1"/>
</dbReference>
<reference evidence="1 2" key="1">
    <citation type="submission" date="2019-08" db="EMBL/GenBank/DDBJ databases">
        <title>Bioinformatics analysis of the strain L3 and L5.</title>
        <authorList>
            <person name="Li X."/>
        </authorList>
    </citation>
    <scope>NUCLEOTIDE SEQUENCE [LARGE SCALE GENOMIC DNA]</scope>
    <source>
        <strain evidence="1 2">L5</strain>
    </source>
</reference>
<accession>A0A7V7G2B6</accession>
<protein>
    <submittedName>
        <fullName evidence="1">Uncharacterized protein</fullName>
    </submittedName>
</protein>
<proteinExistence type="predicted"/>
<sequence length="112" mass="12630">MFIDSVVAGVVANIVCETTKKGFSLTKDYLVRELAKAIKADQAKLEHVADEIVKIDQREDLEELNEKGVIKRMSKYPELVELLNTIKQENVQNITNQYHFGNGDNVGGDKYC</sequence>
<dbReference type="EMBL" id="VTPY01000001">
    <property type="protein sequence ID" value="KAA0014278.1"/>
    <property type="molecule type" value="Genomic_DNA"/>
</dbReference>
<comment type="caution">
    <text evidence="1">The sequence shown here is derived from an EMBL/GenBank/DDBJ whole genome shotgun (WGS) entry which is preliminary data.</text>
</comment>
<name>A0A7V7G2B6_9GAMM</name>
<keyword evidence="2" id="KW-1185">Reference proteome</keyword>
<evidence type="ECO:0000313" key="1">
    <source>
        <dbReference type="EMBL" id="KAA0014278.1"/>
    </source>
</evidence>